<evidence type="ECO:0000256" key="1">
    <source>
        <dbReference type="SAM" id="MobiDB-lite"/>
    </source>
</evidence>
<dbReference type="PaxDb" id="2903-EOD05995"/>
<feature type="region of interest" description="Disordered" evidence="1">
    <location>
        <begin position="89"/>
        <end position="118"/>
    </location>
</feature>
<reference evidence="2" key="2">
    <citation type="submission" date="2024-10" db="UniProtKB">
        <authorList>
            <consortium name="EnsemblProtists"/>
        </authorList>
    </citation>
    <scope>IDENTIFICATION</scope>
</reference>
<dbReference type="RefSeq" id="XP_005758424.1">
    <property type="nucleotide sequence ID" value="XM_005758367.1"/>
</dbReference>
<dbReference type="EnsemblProtists" id="EOD05995">
    <property type="protein sequence ID" value="EOD05995"/>
    <property type="gene ID" value="EMIHUDRAFT_219747"/>
</dbReference>
<dbReference type="GeneID" id="17252042"/>
<sequence>MNAQKPLSKWTPASPVEPTAPWTSAGCSAGGATLFVSTHQALLTLGAAASGDGCVSRVSNSFGHYYGAAPVAALQAAGAGSTRALLVGSQGRLSRPRRAARRSLAAGRPSPRNASAAPPGLQDALLLLDPEARSVLGWWALPTVYLHDSVLSGSDLFSVDTDSGRVLRFRVSAGTAAAPMPPSALPLSEGGWAAVEHVRSYESSGAPRAAHANGLTLGLGRLWVMHNNLASRSAVQLVDAASGALGARLPLGGANCHSPLFYRGRLLYLLSASGGLGRLHPNGTSDTLWAAGARYFSKGLAVVDDIAYLAVALRQRAAVERNFAASEVAAFDLLRHVLLWRRPLPFPGLVNSLTAPRVGPGCSWRACATGAAGEAAESLHAPREAEWAAALRAAPTQGGLFGALG</sequence>
<dbReference type="AlphaFoldDB" id="A0A0D3I410"/>
<dbReference type="HOGENOM" id="CLU_680497_0_0_1"/>
<evidence type="ECO:0000313" key="2">
    <source>
        <dbReference type="EnsemblProtists" id="EOD05995"/>
    </source>
</evidence>
<accession>A0A0D3I410</accession>
<reference evidence="3" key="1">
    <citation type="journal article" date="2013" name="Nature">
        <title>Pan genome of the phytoplankton Emiliania underpins its global distribution.</title>
        <authorList>
            <person name="Read B.A."/>
            <person name="Kegel J."/>
            <person name="Klute M.J."/>
            <person name="Kuo A."/>
            <person name="Lefebvre S.C."/>
            <person name="Maumus F."/>
            <person name="Mayer C."/>
            <person name="Miller J."/>
            <person name="Monier A."/>
            <person name="Salamov A."/>
            <person name="Young J."/>
            <person name="Aguilar M."/>
            <person name="Claverie J.M."/>
            <person name="Frickenhaus S."/>
            <person name="Gonzalez K."/>
            <person name="Herman E.K."/>
            <person name="Lin Y.C."/>
            <person name="Napier J."/>
            <person name="Ogata H."/>
            <person name="Sarno A.F."/>
            <person name="Shmutz J."/>
            <person name="Schroeder D."/>
            <person name="de Vargas C."/>
            <person name="Verret F."/>
            <person name="von Dassow P."/>
            <person name="Valentin K."/>
            <person name="Van de Peer Y."/>
            <person name="Wheeler G."/>
            <person name="Dacks J.B."/>
            <person name="Delwiche C.F."/>
            <person name="Dyhrman S.T."/>
            <person name="Glockner G."/>
            <person name="John U."/>
            <person name="Richards T."/>
            <person name="Worden A.Z."/>
            <person name="Zhang X."/>
            <person name="Grigoriev I.V."/>
            <person name="Allen A.E."/>
            <person name="Bidle K."/>
            <person name="Borodovsky M."/>
            <person name="Bowler C."/>
            <person name="Brownlee C."/>
            <person name="Cock J.M."/>
            <person name="Elias M."/>
            <person name="Gladyshev V.N."/>
            <person name="Groth M."/>
            <person name="Guda C."/>
            <person name="Hadaegh A."/>
            <person name="Iglesias-Rodriguez M.D."/>
            <person name="Jenkins J."/>
            <person name="Jones B.M."/>
            <person name="Lawson T."/>
            <person name="Leese F."/>
            <person name="Lindquist E."/>
            <person name="Lobanov A."/>
            <person name="Lomsadze A."/>
            <person name="Malik S.B."/>
            <person name="Marsh M.E."/>
            <person name="Mackinder L."/>
            <person name="Mock T."/>
            <person name="Mueller-Roeber B."/>
            <person name="Pagarete A."/>
            <person name="Parker M."/>
            <person name="Probert I."/>
            <person name="Quesneville H."/>
            <person name="Raines C."/>
            <person name="Rensing S.A."/>
            <person name="Riano-Pachon D.M."/>
            <person name="Richier S."/>
            <person name="Rokitta S."/>
            <person name="Shiraiwa Y."/>
            <person name="Soanes D.M."/>
            <person name="van der Giezen M."/>
            <person name="Wahlund T.M."/>
            <person name="Williams B."/>
            <person name="Wilson W."/>
            <person name="Wolfe G."/>
            <person name="Wurch L.L."/>
        </authorList>
    </citation>
    <scope>NUCLEOTIDE SEQUENCE</scope>
</reference>
<dbReference type="KEGG" id="ehx:EMIHUDRAFT_219747"/>
<proteinExistence type="predicted"/>
<protein>
    <submittedName>
        <fullName evidence="2">Uncharacterized protein</fullName>
    </submittedName>
</protein>
<organism evidence="2 3">
    <name type="scientific">Emiliania huxleyi (strain CCMP1516)</name>
    <dbReference type="NCBI Taxonomy" id="280463"/>
    <lineage>
        <taxon>Eukaryota</taxon>
        <taxon>Haptista</taxon>
        <taxon>Haptophyta</taxon>
        <taxon>Prymnesiophyceae</taxon>
        <taxon>Isochrysidales</taxon>
        <taxon>Noelaerhabdaceae</taxon>
        <taxon>Emiliania</taxon>
    </lineage>
</organism>
<dbReference type="SUPFAM" id="SSF63825">
    <property type="entry name" value="YWTD domain"/>
    <property type="match status" value="1"/>
</dbReference>
<feature type="compositionally biased region" description="Low complexity" evidence="1">
    <location>
        <begin position="102"/>
        <end position="118"/>
    </location>
</feature>
<name>A0A0D3I410_EMIH1</name>
<evidence type="ECO:0000313" key="3">
    <source>
        <dbReference type="Proteomes" id="UP000013827"/>
    </source>
</evidence>
<dbReference type="Proteomes" id="UP000013827">
    <property type="component" value="Unassembled WGS sequence"/>
</dbReference>
<keyword evidence="3" id="KW-1185">Reference proteome</keyword>